<gene>
    <name evidence="1" type="ORF">EUV02_15195</name>
</gene>
<comment type="caution">
    <text evidence="1">The sequence shown here is derived from an EMBL/GenBank/DDBJ whole genome shotgun (WGS) entry which is preliminary data.</text>
</comment>
<protein>
    <recommendedName>
        <fullName evidence="3">Immunity protein 27 of polymorphic toxin system</fullName>
    </recommendedName>
</protein>
<dbReference type="AlphaFoldDB" id="A0A4Y9EL24"/>
<reference evidence="1 2" key="1">
    <citation type="submission" date="2019-02" db="EMBL/GenBank/DDBJ databases">
        <title>Polymorphobacter sp. isolated from the lake at the Tibet of China.</title>
        <authorList>
            <person name="Li A."/>
        </authorList>
    </citation>
    <scope>NUCLEOTIDE SEQUENCE [LARGE SCALE GENOMIC DNA]</scope>
    <source>
        <strain evidence="1 2">DJ1R-1</strain>
    </source>
</reference>
<dbReference type="Pfam" id="PF15590">
    <property type="entry name" value="Imm27"/>
    <property type="match status" value="1"/>
</dbReference>
<dbReference type="InterPro" id="IPR028960">
    <property type="entry name" value="Imm27"/>
</dbReference>
<organism evidence="1 2">
    <name type="scientific">Glacieibacterium arshaanense</name>
    <dbReference type="NCBI Taxonomy" id="2511025"/>
    <lineage>
        <taxon>Bacteria</taxon>
        <taxon>Pseudomonadati</taxon>
        <taxon>Pseudomonadota</taxon>
        <taxon>Alphaproteobacteria</taxon>
        <taxon>Sphingomonadales</taxon>
        <taxon>Sphingosinicellaceae</taxon>
        <taxon>Glacieibacterium</taxon>
    </lineage>
</organism>
<dbReference type="Proteomes" id="UP000297737">
    <property type="component" value="Unassembled WGS sequence"/>
</dbReference>
<accession>A0A4Y9EL24</accession>
<proteinExistence type="predicted"/>
<name>A0A4Y9EL24_9SPHN</name>
<sequence length="97" mass="11070">MMDPLLPHEIELTGKWIALDGDVQGDAVCERIDYLTEILDVVQDHPQAGGWRRLFRDPADGRYWELTYPQAELHAGGPPALRWISDDEMKQEYGFSG</sequence>
<evidence type="ECO:0008006" key="3">
    <source>
        <dbReference type="Google" id="ProtNLM"/>
    </source>
</evidence>
<dbReference type="RefSeq" id="WP_135247157.1">
    <property type="nucleotide sequence ID" value="NZ_SIHO01000004.1"/>
</dbReference>
<dbReference type="OrthoDB" id="5402191at2"/>
<dbReference type="EMBL" id="SIHO01000004">
    <property type="protein sequence ID" value="TFU00389.1"/>
    <property type="molecule type" value="Genomic_DNA"/>
</dbReference>
<evidence type="ECO:0000313" key="1">
    <source>
        <dbReference type="EMBL" id="TFU00389.1"/>
    </source>
</evidence>
<keyword evidence="2" id="KW-1185">Reference proteome</keyword>
<evidence type="ECO:0000313" key="2">
    <source>
        <dbReference type="Proteomes" id="UP000297737"/>
    </source>
</evidence>